<dbReference type="InterPro" id="IPR001128">
    <property type="entry name" value="Cyt_P450"/>
</dbReference>
<feature type="non-terminal residue" evidence="16">
    <location>
        <position position="1"/>
    </location>
</feature>
<evidence type="ECO:0000313" key="17">
    <source>
        <dbReference type="Proteomes" id="UP001152799"/>
    </source>
</evidence>
<name>A0A9N9QFZ4_9CUCU</name>
<keyword evidence="13" id="KW-0472">Membrane</keyword>
<dbReference type="EMBL" id="OU892281">
    <property type="protein sequence ID" value="CAG9768804.1"/>
    <property type="molecule type" value="Genomic_DNA"/>
</dbReference>
<comment type="similarity">
    <text evidence="5 15">Belongs to the cytochrome P450 family.</text>
</comment>
<evidence type="ECO:0000256" key="14">
    <source>
        <dbReference type="PIRSR" id="PIRSR602401-1"/>
    </source>
</evidence>
<feature type="binding site" description="axial binding residue" evidence="14">
    <location>
        <position position="435"/>
    </location>
    <ligand>
        <name>heme</name>
        <dbReference type="ChEBI" id="CHEBI:30413"/>
    </ligand>
    <ligandPart>
        <name>Fe</name>
        <dbReference type="ChEBI" id="CHEBI:18248"/>
    </ligandPart>
</feature>
<keyword evidence="9" id="KW-0492">Microsome</keyword>
<evidence type="ECO:0000256" key="4">
    <source>
        <dbReference type="ARBA" id="ARBA00004406"/>
    </source>
</evidence>
<evidence type="ECO:0000256" key="5">
    <source>
        <dbReference type="ARBA" id="ARBA00010617"/>
    </source>
</evidence>
<dbReference type="Proteomes" id="UP001152799">
    <property type="component" value="Chromosome 5"/>
</dbReference>
<dbReference type="PANTHER" id="PTHR24291">
    <property type="entry name" value="CYTOCHROME P450 FAMILY 4"/>
    <property type="match status" value="1"/>
</dbReference>
<dbReference type="GO" id="GO:0005506">
    <property type="term" value="F:iron ion binding"/>
    <property type="evidence" value="ECO:0007669"/>
    <property type="project" value="InterPro"/>
</dbReference>
<evidence type="ECO:0000256" key="13">
    <source>
        <dbReference type="ARBA" id="ARBA00023136"/>
    </source>
</evidence>
<keyword evidence="11 14" id="KW-0408">Iron</keyword>
<keyword evidence="8" id="KW-0256">Endoplasmic reticulum</keyword>
<dbReference type="InterPro" id="IPR017972">
    <property type="entry name" value="Cyt_P450_CS"/>
</dbReference>
<accession>A0A9N9QFZ4</accession>
<evidence type="ECO:0000256" key="15">
    <source>
        <dbReference type="RuleBase" id="RU000461"/>
    </source>
</evidence>
<evidence type="ECO:0008006" key="18">
    <source>
        <dbReference type="Google" id="ProtNLM"/>
    </source>
</evidence>
<gene>
    <name evidence="16" type="ORF">CEUTPL_LOCUS9326</name>
</gene>
<evidence type="ECO:0000256" key="1">
    <source>
        <dbReference type="ARBA" id="ARBA00001971"/>
    </source>
</evidence>
<dbReference type="AlphaFoldDB" id="A0A9N9QFZ4"/>
<dbReference type="InterPro" id="IPR002401">
    <property type="entry name" value="Cyt_P450_E_grp-I"/>
</dbReference>
<dbReference type="OrthoDB" id="1470350at2759"/>
<evidence type="ECO:0000256" key="2">
    <source>
        <dbReference type="ARBA" id="ARBA00003690"/>
    </source>
</evidence>
<keyword evidence="6 14" id="KW-0349">Heme</keyword>
<dbReference type="GO" id="GO:0016705">
    <property type="term" value="F:oxidoreductase activity, acting on paired donors, with incorporation or reduction of molecular oxygen"/>
    <property type="evidence" value="ECO:0007669"/>
    <property type="project" value="InterPro"/>
</dbReference>
<evidence type="ECO:0000256" key="9">
    <source>
        <dbReference type="ARBA" id="ARBA00022848"/>
    </source>
</evidence>
<dbReference type="SUPFAM" id="SSF48264">
    <property type="entry name" value="Cytochrome P450"/>
    <property type="match status" value="1"/>
</dbReference>
<evidence type="ECO:0000256" key="6">
    <source>
        <dbReference type="ARBA" id="ARBA00022617"/>
    </source>
</evidence>
<dbReference type="GO" id="GO:0004497">
    <property type="term" value="F:monooxygenase activity"/>
    <property type="evidence" value="ECO:0007669"/>
    <property type="project" value="UniProtKB-KW"/>
</dbReference>
<proteinExistence type="inferred from homology"/>
<keyword evidence="7 14" id="KW-0479">Metal-binding</keyword>
<evidence type="ECO:0000256" key="8">
    <source>
        <dbReference type="ARBA" id="ARBA00022824"/>
    </source>
</evidence>
<dbReference type="PRINTS" id="PR00385">
    <property type="entry name" value="P450"/>
</dbReference>
<dbReference type="Gene3D" id="1.10.630.10">
    <property type="entry name" value="Cytochrome P450"/>
    <property type="match status" value="1"/>
</dbReference>
<keyword evidence="12 15" id="KW-0503">Monooxygenase</keyword>
<dbReference type="InterPro" id="IPR036396">
    <property type="entry name" value="Cyt_P450_sf"/>
</dbReference>
<evidence type="ECO:0000313" key="16">
    <source>
        <dbReference type="EMBL" id="CAG9768804.1"/>
    </source>
</evidence>
<keyword evidence="10 15" id="KW-0560">Oxidoreductase</keyword>
<dbReference type="PRINTS" id="PR00463">
    <property type="entry name" value="EP450I"/>
</dbReference>
<protein>
    <recommendedName>
        <fullName evidence="18">Cytochrome P450</fullName>
    </recommendedName>
</protein>
<dbReference type="GO" id="GO:0005789">
    <property type="term" value="C:endoplasmic reticulum membrane"/>
    <property type="evidence" value="ECO:0007669"/>
    <property type="project" value="UniProtKB-SubCell"/>
</dbReference>
<comment type="subcellular location">
    <subcellularLocation>
        <location evidence="4">Endoplasmic reticulum membrane</location>
        <topology evidence="4">Peripheral membrane protein</topology>
    </subcellularLocation>
    <subcellularLocation>
        <location evidence="3">Microsome membrane</location>
        <topology evidence="3">Peripheral membrane protein</topology>
    </subcellularLocation>
</comment>
<sequence length="491" mass="57613">AIISLVIITFQIFLYLWNKRNWYWASRKFNGPLALPLIGNAWLFLCKNEEILMRIYHLTKKYNNDKPIRFWLGPILIIILMNPDHVEKILSSSKFAQKHDIYEFIKIYLGEGLISGSGPTHKPHRRIIQPMFNLNFVNESSVFVQKHVDLCMKKLEAFVNKGTFDFHEVIHKCMIDMIKEIILGSCERSQINNRLSDFDQAMIDVYNFGFSRMAKPYLQPDIIYNLTPYKRRQDELQNILKNEVKLMIEFSHKRRKELKISNEFYPIIDRLLDFVEENPGIISQEVLADHLLTLYAASEDTITVISGFVSMCLGMYPKYQEKAAKEIREIFGETPRPVTMQDINKLNYLDMCIKDTLRLFPIAPVILRKCTDDFKLENCSIPKDCAIAMPIFTIHRNRKYWENPDHFHPDHFLPEVVSKRHIYAYLPFSAGSRGCIGKTLANTALKIFICNLLQRFEIEADGKVPDLELRMDISTRPKQGYFLRLKERVWV</sequence>
<dbReference type="PROSITE" id="PS00086">
    <property type="entry name" value="CYTOCHROME_P450"/>
    <property type="match status" value="1"/>
</dbReference>
<dbReference type="InterPro" id="IPR050196">
    <property type="entry name" value="Cytochrome_P450_Monoox"/>
</dbReference>
<keyword evidence="17" id="KW-1185">Reference proteome</keyword>
<evidence type="ECO:0000256" key="12">
    <source>
        <dbReference type="ARBA" id="ARBA00023033"/>
    </source>
</evidence>
<evidence type="ECO:0000256" key="7">
    <source>
        <dbReference type="ARBA" id="ARBA00022723"/>
    </source>
</evidence>
<evidence type="ECO:0000256" key="11">
    <source>
        <dbReference type="ARBA" id="ARBA00023004"/>
    </source>
</evidence>
<reference evidence="16" key="1">
    <citation type="submission" date="2022-01" db="EMBL/GenBank/DDBJ databases">
        <authorList>
            <person name="King R."/>
        </authorList>
    </citation>
    <scope>NUCLEOTIDE SEQUENCE</scope>
</reference>
<comment type="cofactor">
    <cofactor evidence="1 14">
        <name>heme</name>
        <dbReference type="ChEBI" id="CHEBI:30413"/>
    </cofactor>
</comment>
<dbReference type="GO" id="GO:0020037">
    <property type="term" value="F:heme binding"/>
    <property type="evidence" value="ECO:0007669"/>
    <property type="project" value="InterPro"/>
</dbReference>
<evidence type="ECO:0000256" key="10">
    <source>
        <dbReference type="ARBA" id="ARBA00023002"/>
    </source>
</evidence>
<comment type="function">
    <text evidence="2">May be involved in the metabolism of insect hormones and in the breakdown of synthetic insecticides.</text>
</comment>
<organism evidence="16 17">
    <name type="scientific">Ceutorhynchus assimilis</name>
    <name type="common">cabbage seed weevil</name>
    <dbReference type="NCBI Taxonomy" id="467358"/>
    <lineage>
        <taxon>Eukaryota</taxon>
        <taxon>Metazoa</taxon>
        <taxon>Ecdysozoa</taxon>
        <taxon>Arthropoda</taxon>
        <taxon>Hexapoda</taxon>
        <taxon>Insecta</taxon>
        <taxon>Pterygota</taxon>
        <taxon>Neoptera</taxon>
        <taxon>Endopterygota</taxon>
        <taxon>Coleoptera</taxon>
        <taxon>Polyphaga</taxon>
        <taxon>Cucujiformia</taxon>
        <taxon>Curculionidae</taxon>
        <taxon>Ceutorhynchinae</taxon>
        <taxon>Ceutorhynchus</taxon>
    </lineage>
</organism>
<dbReference type="PANTHER" id="PTHR24291:SF189">
    <property type="entry name" value="CYTOCHROME P450 4C3-RELATED"/>
    <property type="match status" value="1"/>
</dbReference>
<dbReference type="Pfam" id="PF00067">
    <property type="entry name" value="p450"/>
    <property type="match status" value="1"/>
</dbReference>
<evidence type="ECO:0000256" key="3">
    <source>
        <dbReference type="ARBA" id="ARBA00004174"/>
    </source>
</evidence>